<reference evidence="2 3" key="1">
    <citation type="journal article" date="2011" name="Environ. Microbiol.">
        <title>Lausannevirus, a giant amoebal virus encoding histone doublets.</title>
        <authorList>
            <person name="Thomas V."/>
            <person name="Bertelli C."/>
            <person name="Collyn F."/>
            <person name="Casson N."/>
            <person name="Telenti A."/>
            <person name="Goesmann A."/>
            <person name="Croxatto A."/>
            <person name="Greub G."/>
        </authorList>
    </citation>
    <scope>NUCLEOTIDE SEQUENCE [LARGE SCALE GENOMIC DNA]</scope>
    <source>
        <strain evidence="2">7715</strain>
    </source>
</reference>
<keyword evidence="1" id="KW-0812">Transmembrane</keyword>
<name>F2WL44_9VIRU</name>
<sequence length="100" mass="11161">MHSKHSARFRKIFIYFYRKEMQRLAIASCVSGGVFVGLGLVLFTLIWDHYTNDGVEESVFIALAATLIVGTSSVVCGVVLGTLLVFLIDSSSRRNYDILR</sequence>
<keyword evidence="1" id="KW-1133">Transmembrane helix</keyword>
<dbReference type="RefSeq" id="YP_004347079.1">
    <property type="nucleotide sequence ID" value="NC_015326.1"/>
</dbReference>
<keyword evidence="3" id="KW-1185">Reference proteome</keyword>
<evidence type="ECO:0000256" key="1">
    <source>
        <dbReference type="SAM" id="Phobius"/>
    </source>
</evidence>
<protein>
    <submittedName>
        <fullName evidence="2">Putative membrane protein</fullName>
    </submittedName>
</protein>
<dbReference type="GeneID" id="10399699"/>
<evidence type="ECO:0000313" key="2">
    <source>
        <dbReference type="EMBL" id="AEA06967.1"/>
    </source>
</evidence>
<keyword evidence="1" id="KW-0472">Membrane</keyword>
<dbReference type="EMBL" id="HQ113105">
    <property type="protein sequence ID" value="AEA06967.1"/>
    <property type="molecule type" value="Genomic_DNA"/>
</dbReference>
<dbReference type="Proteomes" id="UP000203366">
    <property type="component" value="Segment"/>
</dbReference>
<accession>F2WL44</accession>
<feature type="transmembrane region" description="Helical" evidence="1">
    <location>
        <begin position="59"/>
        <end position="88"/>
    </location>
</feature>
<organism evidence="2 3">
    <name type="scientific">Lausannevirus</name>
    <dbReference type="NCBI Taxonomy" id="999883"/>
    <lineage>
        <taxon>Viruses</taxon>
        <taxon>Varidnaviria</taxon>
        <taxon>Bamfordvirae</taxon>
        <taxon>Nucleocytoviricota</taxon>
        <taxon>Megaviricetes</taxon>
        <taxon>Pimascovirales</taxon>
        <taxon>Pimascovirales incertae sedis</taxon>
        <taxon>Marseilleviridae</taxon>
        <taxon>Losannavirus</taxon>
        <taxon>Losannavirus lausannense</taxon>
    </lineage>
</organism>
<proteinExistence type="predicted"/>
<feature type="transmembrane region" description="Helical" evidence="1">
    <location>
        <begin position="21"/>
        <end position="47"/>
    </location>
</feature>
<dbReference type="KEGG" id="vg:10399699"/>
<evidence type="ECO:0000313" key="3">
    <source>
        <dbReference type="Proteomes" id="UP000203366"/>
    </source>
</evidence>
<gene>
    <name evidence="2" type="ORF">LAU_0115</name>
</gene>